<protein>
    <recommendedName>
        <fullName evidence="1">DNA-directed RNA polymerase</fullName>
        <ecNumber evidence="1">2.7.7.6</ecNumber>
    </recommendedName>
</protein>
<dbReference type="GO" id="GO:0006351">
    <property type="term" value="P:DNA-templated transcription"/>
    <property type="evidence" value="ECO:0007669"/>
    <property type="project" value="InterPro"/>
</dbReference>
<keyword evidence="5" id="KW-0804">Transcription</keyword>
<name>X1I8G4_9ZZZZ</name>
<dbReference type="GO" id="GO:0000428">
    <property type="term" value="C:DNA-directed RNA polymerase complex"/>
    <property type="evidence" value="ECO:0007669"/>
    <property type="project" value="UniProtKB-KW"/>
</dbReference>
<keyword evidence="6" id="KW-0812">Transmembrane</keyword>
<feature type="transmembrane region" description="Helical" evidence="6">
    <location>
        <begin position="96"/>
        <end position="119"/>
    </location>
</feature>
<dbReference type="Pfam" id="PF04563">
    <property type="entry name" value="RNA_pol_Rpb2_1"/>
    <property type="match status" value="1"/>
</dbReference>
<evidence type="ECO:0000313" key="8">
    <source>
        <dbReference type="EMBL" id="GAH77957.1"/>
    </source>
</evidence>
<dbReference type="GO" id="GO:0003899">
    <property type="term" value="F:DNA-directed RNA polymerase activity"/>
    <property type="evidence" value="ECO:0007669"/>
    <property type="project" value="UniProtKB-EC"/>
</dbReference>
<dbReference type="EC" id="2.7.7.6" evidence="1"/>
<dbReference type="Gene3D" id="3.90.1100.10">
    <property type="match status" value="1"/>
</dbReference>
<evidence type="ECO:0000256" key="4">
    <source>
        <dbReference type="ARBA" id="ARBA00022695"/>
    </source>
</evidence>
<gene>
    <name evidence="8" type="ORF">S03H2_64339</name>
</gene>
<dbReference type="EMBL" id="BARU01041781">
    <property type="protein sequence ID" value="GAH77957.1"/>
    <property type="molecule type" value="Genomic_DNA"/>
</dbReference>
<evidence type="ECO:0000256" key="6">
    <source>
        <dbReference type="SAM" id="Phobius"/>
    </source>
</evidence>
<evidence type="ECO:0000256" key="1">
    <source>
        <dbReference type="ARBA" id="ARBA00012418"/>
    </source>
</evidence>
<keyword evidence="2" id="KW-0240">DNA-directed RNA polymerase</keyword>
<keyword evidence="4" id="KW-0548">Nucleotidyltransferase</keyword>
<comment type="caution">
    <text evidence="8">The sequence shown here is derived from an EMBL/GenBank/DDBJ whole genome shotgun (WGS) entry which is preliminary data.</text>
</comment>
<sequence>MAKKKSNSNTNSRWVLVNAMFDELGLVRQHLDSFNEFLEKRLQSVIQEIKTIEPEDSEFYVRLDKVEVEEPTIREADGSQSSVYPMGDRMSAERSLVLLNFSIISLLFLDLPVTSKVVISSLLRS</sequence>
<evidence type="ECO:0000256" key="2">
    <source>
        <dbReference type="ARBA" id="ARBA00022478"/>
    </source>
</evidence>
<keyword evidence="3" id="KW-0808">Transferase</keyword>
<dbReference type="GO" id="GO:0003677">
    <property type="term" value="F:DNA binding"/>
    <property type="evidence" value="ECO:0007669"/>
    <property type="project" value="InterPro"/>
</dbReference>
<accession>X1I8G4</accession>
<evidence type="ECO:0000259" key="7">
    <source>
        <dbReference type="Pfam" id="PF04563"/>
    </source>
</evidence>
<organism evidence="8">
    <name type="scientific">marine sediment metagenome</name>
    <dbReference type="NCBI Taxonomy" id="412755"/>
    <lineage>
        <taxon>unclassified sequences</taxon>
        <taxon>metagenomes</taxon>
        <taxon>ecological metagenomes</taxon>
    </lineage>
</organism>
<evidence type="ECO:0000256" key="3">
    <source>
        <dbReference type="ARBA" id="ARBA00022679"/>
    </source>
</evidence>
<dbReference type="InterPro" id="IPR007644">
    <property type="entry name" value="RNA_pol_bsu_protrusion"/>
</dbReference>
<keyword evidence="6" id="KW-0472">Membrane</keyword>
<dbReference type="AlphaFoldDB" id="X1I8G4"/>
<dbReference type="SUPFAM" id="SSF64484">
    <property type="entry name" value="beta and beta-prime subunits of DNA dependent RNA-polymerase"/>
    <property type="match status" value="1"/>
</dbReference>
<evidence type="ECO:0000256" key="5">
    <source>
        <dbReference type="ARBA" id="ARBA00023163"/>
    </source>
</evidence>
<keyword evidence="6" id="KW-1133">Transmembrane helix</keyword>
<feature type="domain" description="RNA polymerase beta subunit protrusion" evidence="7">
    <location>
        <begin position="25"/>
        <end position="89"/>
    </location>
</feature>
<proteinExistence type="predicted"/>
<reference evidence="8" key="1">
    <citation type="journal article" date="2014" name="Front. Microbiol.">
        <title>High frequency of phylogenetically diverse reductive dehalogenase-homologous genes in deep subseafloor sedimentary metagenomes.</title>
        <authorList>
            <person name="Kawai M."/>
            <person name="Futagami T."/>
            <person name="Toyoda A."/>
            <person name="Takaki Y."/>
            <person name="Nishi S."/>
            <person name="Hori S."/>
            <person name="Arai W."/>
            <person name="Tsubouchi T."/>
            <person name="Morono Y."/>
            <person name="Uchiyama I."/>
            <person name="Ito T."/>
            <person name="Fujiyama A."/>
            <person name="Inagaki F."/>
            <person name="Takami H."/>
        </authorList>
    </citation>
    <scope>NUCLEOTIDE SEQUENCE</scope>
    <source>
        <strain evidence="8">Expedition CK06-06</strain>
    </source>
</reference>